<evidence type="ECO:0000313" key="6">
    <source>
        <dbReference type="EMBL" id="CAK7233917.1"/>
    </source>
</evidence>
<evidence type="ECO:0000256" key="4">
    <source>
        <dbReference type="SAM" id="MobiDB-lite"/>
    </source>
</evidence>
<dbReference type="Proteomes" id="UP001642406">
    <property type="component" value="Unassembled WGS sequence"/>
</dbReference>
<feature type="transmembrane region" description="Helical" evidence="5">
    <location>
        <begin position="663"/>
        <end position="682"/>
    </location>
</feature>
<reference evidence="6 7" key="1">
    <citation type="submission" date="2024-01" db="EMBL/GenBank/DDBJ databases">
        <authorList>
            <person name="Allen C."/>
            <person name="Tagirdzhanova G."/>
        </authorList>
    </citation>
    <scope>NUCLEOTIDE SEQUENCE [LARGE SCALE GENOMIC DNA]</scope>
</reference>
<feature type="transmembrane region" description="Helical" evidence="5">
    <location>
        <begin position="579"/>
        <end position="599"/>
    </location>
</feature>
<keyword evidence="2 5" id="KW-1133">Transmembrane helix</keyword>
<dbReference type="PANTHER" id="PTHR28263">
    <property type="entry name" value="GOLGI TO ER TRAFFIC PROTEIN 2"/>
    <property type="match status" value="1"/>
</dbReference>
<organism evidence="6 7">
    <name type="scientific">Sporothrix bragantina</name>
    <dbReference type="NCBI Taxonomy" id="671064"/>
    <lineage>
        <taxon>Eukaryota</taxon>
        <taxon>Fungi</taxon>
        <taxon>Dikarya</taxon>
        <taxon>Ascomycota</taxon>
        <taxon>Pezizomycotina</taxon>
        <taxon>Sordariomycetes</taxon>
        <taxon>Sordariomycetidae</taxon>
        <taxon>Ophiostomatales</taxon>
        <taxon>Ophiostomataceae</taxon>
        <taxon>Sporothrix</taxon>
    </lineage>
</organism>
<comment type="caution">
    <text evidence="6">The sequence shown here is derived from an EMBL/GenBank/DDBJ whole genome shotgun (WGS) entry which is preliminary data.</text>
</comment>
<keyword evidence="1 5" id="KW-0812">Transmembrane</keyword>
<feature type="region of interest" description="Disordered" evidence="4">
    <location>
        <begin position="359"/>
        <end position="428"/>
    </location>
</feature>
<keyword evidence="3 5" id="KW-0472">Membrane</keyword>
<dbReference type="PANTHER" id="PTHR28263:SF1">
    <property type="entry name" value="GOLGI TO ER TRAFFIC PROTEIN 2"/>
    <property type="match status" value="1"/>
</dbReference>
<feature type="region of interest" description="Disordered" evidence="4">
    <location>
        <begin position="438"/>
        <end position="457"/>
    </location>
</feature>
<dbReference type="Gene3D" id="3.40.50.720">
    <property type="entry name" value="NAD(P)-binding Rossmann-like Domain"/>
    <property type="match status" value="1"/>
</dbReference>
<sequence>MQLASIDLGDDAVTSLFPGPFIKSQFRTQTRLPPPGTDLRGRVAIITGGNSGIGLHAARHLLSLKLSRLIIAVRNLCKGEAAAAELRQAYPAAKVEVWSLEMTSYPSIQAFVARVASELPRLDFTILNAGIMKPKFGVAASTGHEEVIQVNFLSTYLLAILMLPLCKAKAPAAKPGRMTIVSSGTSLTAKFVNRDLRPLLASFDSVDPKGVSAAAWDPTDRYFTSKMLGHLLFVRLLDYLHAEDVIVNLVEPGMCKSSNLHRDLSGPVGIFIEGWKNFCGRKPQDGAWTYVDAVAIKGLESHGCFLMDWEIHPFTKLVYEPQGKAIMDVLWEEVMAEYAFAGFGDYFDRQAYTASAFTMTESASPSPTPEDAAAAQARRRKERREAKIKAGGSARLNKITGLGGGLQRDPPATPKTAQTTEHGDPDEVDISEHFYQPTVTPRSNDASPRPNAAAADAQMRQLLLAQQQQQQGTNPFLFGDGPSGNDPFGFGGMGAFGAGGPGGEGAEGDPMAAMLSQMMQAMGGGAGGPGGPGGPGTPGGGFPGMPGMDGGFPGFPGFSGIGGPGQKEQKSAIPSTTAALWRLVHFAVAVALGLYVALATPFMGTRTERDLAAAAHTTGADGTIISLVDDSFALHKRYFFYAFATAETILLTSRIFLERDGRGGGLGGGAAGGMIGMAMGFLPPSIKRNVEIAMRYWQIFSTVRSDLMVTKPEKKGELKPNM</sequence>
<dbReference type="InterPro" id="IPR002347">
    <property type="entry name" value="SDR_fam"/>
</dbReference>
<dbReference type="Pfam" id="PF00106">
    <property type="entry name" value="adh_short"/>
    <property type="match status" value="1"/>
</dbReference>
<dbReference type="InterPro" id="IPR036291">
    <property type="entry name" value="NAD(P)-bd_dom_sf"/>
</dbReference>
<feature type="compositionally biased region" description="Gly residues" evidence="4">
    <location>
        <begin position="523"/>
        <end position="565"/>
    </location>
</feature>
<keyword evidence="7" id="KW-1185">Reference proteome</keyword>
<evidence type="ECO:0000256" key="2">
    <source>
        <dbReference type="ARBA" id="ARBA00022989"/>
    </source>
</evidence>
<dbReference type="InterPro" id="IPR028143">
    <property type="entry name" value="Get2/sif1"/>
</dbReference>
<dbReference type="EMBL" id="CAWUHC010000121">
    <property type="protein sequence ID" value="CAK7233917.1"/>
    <property type="molecule type" value="Genomic_DNA"/>
</dbReference>
<name>A0ABP0CP65_9PEZI</name>
<feature type="transmembrane region" description="Helical" evidence="5">
    <location>
        <begin position="638"/>
        <end position="657"/>
    </location>
</feature>
<proteinExistence type="predicted"/>
<feature type="region of interest" description="Disordered" evidence="4">
    <location>
        <begin position="466"/>
        <end position="486"/>
    </location>
</feature>
<dbReference type="Pfam" id="PF08690">
    <property type="entry name" value="GET2"/>
    <property type="match status" value="2"/>
</dbReference>
<protein>
    <recommendedName>
        <fullName evidence="8">Short chain dehydrogenase reductase</fullName>
    </recommendedName>
</protein>
<evidence type="ECO:0000313" key="7">
    <source>
        <dbReference type="Proteomes" id="UP001642406"/>
    </source>
</evidence>
<evidence type="ECO:0000256" key="3">
    <source>
        <dbReference type="ARBA" id="ARBA00023136"/>
    </source>
</evidence>
<feature type="region of interest" description="Disordered" evidence="4">
    <location>
        <begin position="523"/>
        <end position="570"/>
    </location>
</feature>
<dbReference type="PRINTS" id="PR00081">
    <property type="entry name" value="GDHRDH"/>
</dbReference>
<dbReference type="SUPFAM" id="SSF51735">
    <property type="entry name" value="NAD(P)-binding Rossmann-fold domains"/>
    <property type="match status" value="1"/>
</dbReference>
<evidence type="ECO:0000256" key="5">
    <source>
        <dbReference type="SAM" id="Phobius"/>
    </source>
</evidence>
<evidence type="ECO:0008006" key="8">
    <source>
        <dbReference type="Google" id="ProtNLM"/>
    </source>
</evidence>
<evidence type="ECO:0000256" key="1">
    <source>
        <dbReference type="ARBA" id="ARBA00022692"/>
    </source>
</evidence>
<accession>A0ABP0CP65</accession>
<gene>
    <name evidence="6" type="ORF">SBRCBS47491_008773</name>
</gene>